<comment type="similarity">
    <text evidence="1">Belongs to the TRAFAC class TrmE-Era-EngA-EngB-Septin-like GTPase superfamily. AIG1/Toc34/Toc159-like paraseptin GTPase family. IAN subfamily.</text>
</comment>
<evidence type="ECO:0000313" key="6">
    <source>
        <dbReference type="Proteomes" id="UP000261540"/>
    </source>
</evidence>
<reference evidence="5" key="2">
    <citation type="submission" date="2025-09" db="UniProtKB">
        <authorList>
            <consortium name="Ensembl"/>
        </authorList>
    </citation>
    <scope>IDENTIFICATION</scope>
</reference>
<dbReference type="OrthoDB" id="425923at2759"/>
<dbReference type="PANTHER" id="PTHR10903:SF62">
    <property type="entry name" value="GTPASE IMAP FAMILY MEMBER 4-LIKE-RELATED"/>
    <property type="match status" value="1"/>
</dbReference>
<dbReference type="GO" id="GO:0005525">
    <property type="term" value="F:GTP binding"/>
    <property type="evidence" value="ECO:0007669"/>
    <property type="project" value="UniProtKB-KW"/>
</dbReference>
<keyword evidence="6" id="KW-1185">Reference proteome</keyword>
<name>A0A3B3R9L5_9TELE</name>
<dbReference type="Proteomes" id="UP000261540">
    <property type="component" value="Unplaced"/>
</dbReference>
<evidence type="ECO:0000256" key="1">
    <source>
        <dbReference type="ARBA" id="ARBA00008535"/>
    </source>
</evidence>
<dbReference type="InterPro" id="IPR006703">
    <property type="entry name" value="G_AIG1"/>
</dbReference>
<dbReference type="KEGG" id="pki:111845822"/>
<dbReference type="InterPro" id="IPR045058">
    <property type="entry name" value="GIMA/IAN/Toc"/>
</dbReference>
<protein>
    <submittedName>
        <fullName evidence="5">GTPase IMAP family member 7-like</fullName>
    </submittedName>
</protein>
<evidence type="ECO:0000313" key="5">
    <source>
        <dbReference type="Ensembl" id="ENSPKIP00000015063.1"/>
    </source>
</evidence>
<dbReference type="SUPFAM" id="SSF52540">
    <property type="entry name" value="P-loop containing nucleoside triphosphate hydrolases"/>
    <property type="match status" value="1"/>
</dbReference>
<dbReference type="AlphaFoldDB" id="A0A3B3R9L5"/>
<feature type="domain" description="AIG1-type G" evidence="4">
    <location>
        <begin position="1"/>
        <end position="191"/>
    </location>
</feature>
<evidence type="ECO:0000256" key="3">
    <source>
        <dbReference type="ARBA" id="ARBA00023134"/>
    </source>
</evidence>
<evidence type="ECO:0000256" key="2">
    <source>
        <dbReference type="ARBA" id="ARBA00022741"/>
    </source>
</evidence>
<reference evidence="5" key="1">
    <citation type="submission" date="2025-08" db="UniProtKB">
        <authorList>
            <consortium name="Ensembl"/>
        </authorList>
    </citation>
    <scope>IDENTIFICATION</scope>
</reference>
<accession>A0A3B3R9L5</accession>
<dbReference type="Gene3D" id="3.40.50.300">
    <property type="entry name" value="P-loop containing nucleotide triphosphate hydrolases"/>
    <property type="match status" value="1"/>
</dbReference>
<dbReference type="Pfam" id="PF04548">
    <property type="entry name" value="AIG1"/>
    <property type="match status" value="1"/>
</dbReference>
<dbReference type="PANTHER" id="PTHR10903">
    <property type="entry name" value="GTPASE, IMAP FAMILY MEMBER-RELATED"/>
    <property type="match status" value="1"/>
</dbReference>
<dbReference type="InterPro" id="IPR027417">
    <property type="entry name" value="P-loop_NTPase"/>
</dbReference>
<sequence>MADSSELRIVIFGKAKSNNRTVKDLLEENLEQGKINRRKVKMIEAPGIFDPDNNAEDLKKALISCIFDCAPGVHAFILVMKVGKYTDEEKALVSMINMCFGEETLKYTALLYNHGQCLDEGQSIEDFAKTNDDLKKCVEDCGGGVHVIDSKSWNENGRNSTNLKNLIKSIGDIINSHDGGYYTTSIQEGIEDILQGIIKKMDPGETEPKAKAIKKMIKKVTPVLIRVPALVLLSTLVGFKNGFKNASLSDVKQIILNTILGAVKGGMATINAVKGSSDLYEVSDELKKKIKETKGECLIL</sequence>
<dbReference type="PROSITE" id="PS51720">
    <property type="entry name" value="G_AIG1"/>
    <property type="match status" value="1"/>
</dbReference>
<dbReference type="GeneTree" id="ENSGT01150000286992"/>
<keyword evidence="2" id="KW-0547">Nucleotide-binding</keyword>
<proteinExistence type="inferred from homology"/>
<dbReference type="Ensembl" id="ENSPKIT00000039521.1">
    <property type="protein sequence ID" value="ENSPKIP00000015063.1"/>
    <property type="gene ID" value="ENSPKIG00000001905.1"/>
</dbReference>
<organism evidence="5 6">
    <name type="scientific">Paramormyrops kingsleyae</name>
    <dbReference type="NCBI Taxonomy" id="1676925"/>
    <lineage>
        <taxon>Eukaryota</taxon>
        <taxon>Metazoa</taxon>
        <taxon>Chordata</taxon>
        <taxon>Craniata</taxon>
        <taxon>Vertebrata</taxon>
        <taxon>Euteleostomi</taxon>
        <taxon>Actinopterygii</taxon>
        <taxon>Neopterygii</taxon>
        <taxon>Teleostei</taxon>
        <taxon>Osteoglossocephala</taxon>
        <taxon>Osteoglossomorpha</taxon>
        <taxon>Osteoglossiformes</taxon>
        <taxon>Mormyridae</taxon>
        <taxon>Paramormyrops</taxon>
    </lineage>
</organism>
<keyword evidence="3" id="KW-0342">GTP-binding</keyword>
<evidence type="ECO:0000259" key="4">
    <source>
        <dbReference type="PROSITE" id="PS51720"/>
    </source>
</evidence>